<gene>
    <name evidence="2" type="ORF">EYF80_021509</name>
</gene>
<accession>A0A4Z2HR61</accession>
<organism evidence="2 3">
    <name type="scientific">Liparis tanakae</name>
    <name type="common">Tanaka's snailfish</name>
    <dbReference type="NCBI Taxonomy" id="230148"/>
    <lineage>
        <taxon>Eukaryota</taxon>
        <taxon>Metazoa</taxon>
        <taxon>Chordata</taxon>
        <taxon>Craniata</taxon>
        <taxon>Vertebrata</taxon>
        <taxon>Euteleostomi</taxon>
        <taxon>Actinopterygii</taxon>
        <taxon>Neopterygii</taxon>
        <taxon>Teleostei</taxon>
        <taxon>Neoteleostei</taxon>
        <taxon>Acanthomorphata</taxon>
        <taxon>Eupercaria</taxon>
        <taxon>Perciformes</taxon>
        <taxon>Cottioidei</taxon>
        <taxon>Cottales</taxon>
        <taxon>Liparidae</taxon>
        <taxon>Liparis</taxon>
    </lineage>
</organism>
<dbReference type="AlphaFoldDB" id="A0A4Z2HR61"/>
<proteinExistence type="predicted"/>
<feature type="region of interest" description="Disordered" evidence="1">
    <location>
        <begin position="1"/>
        <end position="60"/>
    </location>
</feature>
<comment type="caution">
    <text evidence="2">The sequence shown here is derived from an EMBL/GenBank/DDBJ whole genome shotgun (WGS) entry which is preliminary data.</text>
</comment>
<dbReference type="Proteomes" id="UP000314294">
    <property type="component" value="Unassembled WGS sequence"/>
</dbReference>
<name>A0A4Z2HR61_9TELE</name>
<evidence type="ECO:0000313" key="3">
    <source>
        <dbReference type="Proteomes" id="UP000314294"/>
    </source>
</evidence>
<feature type="compositionally biased region" description="Basic and acidic residues" evidence="1">
    <location>
        <begin position="1"/>
        <end position="10"/>
    </location>
</feature>
<evidence type="ECO:0000313" key="2">
    <source>
        <dbReference type="EMBL" id="TNN68326.1"/>
    </source>
</evidence>
<evidence type="ECO:0000256" key="1">
    <source>
        <dbReference type="SAM" id="MobiDB-lite"/>
    </source>
</evidence>
<dbReference type="EMBL" id="SRLO01000192">
    <property type="protein sequence ID" value="TNN68326.1"/>
    <property type="molecule type" value="Genomic_DNA"/>
</dbReference>
<protein>
    <submittedName>
        <fullName evidence="2">Uncharacterized protein</fullName>
    </submittedName>
</protein>
<keyword evidence="3" id="KW-1185">Reference proteome</keyword>
<reference evidence="2 3" key="1">
    <citation type="submission" date="2019-03" db="EMBL/GenBank/DDBJ databases">
        <title>First draft genome of Liparis tanakae, snailfish: a comprehensive survey of snailfish specific genes.</title>
        <authorList>
            <person name="Kim W."/>
            <person name="Song I."/>
            <person name="Jeong J.-H."/>
            <person name="Kim D."/>
            <person name="Kim S."/>
            <person name="Ryu S."/>
            <person name="Song J.Y."/>
            <person name="Lee S.K."/>
        </authorList>
    </citation>
    <scope>NUCLEOTIDE SEQUENCE [LARGE SCALE GENOMIC DNA]</scope>
    <source>
        <tissue evidence="2">Muscle</tissue>
    </source>
</reference>
<sequence length="95" mass="10241">MLGDQEETRSRGSGAADQDQEQRVRSSRSGPGADGPALSDLIPRPNIKTETEASPRDWPLISISSSTLRGRPIDQPHGLVGTTGWNTDAGRYIQL</sequence>